<keyword evidence="2" id="KW-0282">Flagellum</keyword>
<name>A0ABV7WK71_9MICO</name>
<comment type="caution">
    <text evidence="2">The sequence shown here is derived from an EMBL/GenBank/DDBJ whole genome shotgun (WGS) entry which is preliminary data.</text>
</comment>
<accession>A0ABV7WK71</accession>
<sequence length="157" mass="16463">MIKSILARAATSLGLVLATAALVASPAQAATQYNDAKFVVAPTVYQTNFYYSSPSVASTVTPTGTINQVGYAYSFNSSIPTGTTMQVEICNEPSTGVARICTAVTGNGAGGWTSAFNGLSSTTKFYYRFYLSSPTTKAINPPVYGANNRITIGFIQP</sequence>
<keyword evidence="2" id="KW-0966">Cell projection</keyword>
<gene>
    <name evidence="2" type="ORF">ACFOLH_18190</name>
</gene>
<organism evidence="2 3">
    <name type="scientific">Aquipuribacter hungaricus</name>
    <dbReference type="NCBI Taxonomy" id="545624"/>
    <lineage>
        <taxon>Bacteria</taxon>
        <taxon>Bacillati</taxon>
        <taxon>Actinomycetota</taxon>
        <taxon>Actinomycetes</taxon>
        <taxon>Micrococcales</taxon>
        <taxon>Intrasporangiaceae</taxon>
        <taxon>Aquipuribacter</taxon>
    </lineage>
</organism>
<keyword evidence="2" id="KW-0969">Cilium</keyword>
<dbReference type="Pfam" id="PF06366">
    <property type="entry name" value="FlhE"/>
    <property type="match status" value="1"/>
</dbReference>
<evidence type="ECO:0000313" key="3">
    <source>
        <dbReference type="Proteomes" id="UP001595685"/>
    </source>
</evidence>
<proteinExistence type="predicted"/>
<dbReference type="Proteomes" id="UP001595685">
    <property type="component" value="Unassembled WGS sequence"/>
</dbReference>
<feature type="chain" id="PRO_5047106407" evidence="1">
    <location>
        <begin position="30"/>
        <end position="157"/>
    </location>
</feature>
<keyword evidence="3" id="KW-1185">Reference proteome</keyword>
<dbReference type="InterPro" id="IPR009420">
    <property type="entry name" value="FlhE"/>
</dbReference>
<feature type="signal peptide" evidence="1">
    <location>
        <begin position="1"/>
        <end position="29"/>
    </location>
</feature>
<dbReference type="RefSeq" id="WP_340295874.1">
    <property type="nucleotide sequence ID" value="NZ_JBBEOI010000332.1"/>
</dbReference>
<dbReference type="EMBL" id="JBHRWW010000019">
    <property type="protein sequence ID" value="MFC3690281.1"/>
    <property type="molecule type" value="Genomic_DNA"/>
</dbReference>
<evidence type="ECO:0000256" key="1">
    <source>
        <dbReference type="SAM" id="SignalP"/>
    </source>
</evidence>
<reference evidence="3" key="1">
    <citation type="journal article" date="2019" name="Int. J. Syst. Evol. Microbiol.">
        <title>The Global Catalogue of Microorganisms (GCM) 10K type strain sequencing project: providing services to taxonomists for standard genome sequencing and annotation.</title>
        <authorList>
            <consortium name="The Broad Institute Genomics Platform"/>
            <consortium name="The Broad Institute Genome Sequencing Center for Infectious Disease"/>
            <person name="Wu L."/>
            <person name="Ma J."/>
        </authorList>
    </citation>
    <scope>NUCLEOTIDE SEQUENCE [LARGE SCALE GENOMIC DNA]</scope>
    <source>
        <strain evidence="3">NCAIM B.02333</strain>
    </source>
</reference>
<keyword evidence="1" id="KW-0732">Signal</keyword>
<protein>
    <submittedName>
        <fullName evidence="2">Flagellar protein FlhE</fullName>
    </submittedName>
</protein>
<evidence type="ECO:0000313" key="2">
    <source>
        <dbReference type="EMBL" id="MFC3690281.1"/>
    </source>
</evidence>